<keyword evidence="7" id="KW-0694">RNA-binding</keyword>
<keyword evidence="6" id="KW-0949">S-adenosyl-L-methionine</keyword>
<evidence type="ECO:0000313" key="10">
    <source>
        <dbReference type="EMBL" id="KKQ27802.1"/>
    </source>
</evidence>
<reference evidence="10 11" key="1">
    <citation type="journal article" date="2015" name="Nature">
        <title>rRNA introns, odd ribosomes, and small enigmatic genomes across a large radiation of phyla.</title>
        <authorList>
            <person name="Brown C.T."/>
            <person name="Hug L.A."/>
            <person name="Thomas B.C."/>
            <person name="Sharon I."/>
            <person name="Castelle C.J."/>
            <person name="Singh A."/>
            <person name="Wilkins M.J."/>
            <person name="Williams K.H."/>
            <person name="Banfield J.F."/>
        </authorList>
    </citation>
    <scope>NUCLEOTIDE SEQUENCE [LARGE SCALE GENOMIC DNA]</scope>
</reference>
<comment type="caution">
    <text evidence="10">The sequence shown here is derived from an EMBL/GenBank/DDBJ whole genome shotgun (WGS) entry which is preliminary data.</text>
</comment>
<evidence type="ECO:0000256" key="6">
    <source>
        <dbReference type="ARBA" id="ARBA00022691"/>
    </source>
</evidence>
<dbReference type="InterPro" id="IPR015947">
    <property type="entry name" value="PUA-like_sf"/>
</dbReference>
<gene>
    <name evidence="10" type="ORF">US42_C0005G0027</name>
</gene>
<evidence type="ECO:0000259" key="9">
    <source>
        <dbReference type="SMART" id="SM00359"/>
    </source>
</evidence>
<evidence type="ECO:0000256" key="1">
    <source>
        <dbReference type="ARBA" id="ARBA00004496"/>
    </source>
</evidence>
<protein>
    <submittedName>
        <fullName evidence="10">Ribosomal RNA large subunit methyltransferase I</fullName>
    </submittedName>
</protein>
<dbReference type="GO" id="GO:0008168">
    <property type="term" value="F:methyltransferase activity"/>
    <property type="evidence" value="ECO:0007669"/>
    <property type="project" value="UniProtKB-KW"/>
</dbReference>
<dbReference type="InterPro" id="IPR041532">
    <property type="entry name" value="RlmI-like_PUA"/>
</dbReference>
<dbReference type="SMART" id="SM00359">
    <property type="entry name" value="PUA"/>
    <property type="match status" value="1"/>
</dbReference>
<dbReference type="PANTHER" id="PTHR42873:SF1">
    <property type="entry name" value="S-ADENOSYLMETHIONINE-DEPENDENT METHYLTRANSFERASE DOMAIN-CONTAINING PROTEIN"/>
    <property type="match status" value="1"/>
</dbReference>
<dbReference type="InterPro" id="IPR029063">
    <property type="entry name" value="SAM-dependent_MTases_sf"/>
</dbReference>
<dbReference type="AlphaFoldDB" id="A0A0G0GCU7"/>
<dbReference type="PATRIC" id="fig|1619046.3.peg.356"/>
<evidence type="ECO:0000256" key="4">
    <source>
        <dbReference type="ARBA" id="ARBA00022603"/>
    </source>
</evidence>
<keyword evidence="2" id="KW-0963">Cytoplasm</keyword>
<dbReference type="Pfam" id="PF10672">
    <property type="entry name" value="Methyltrans_SAM"/>
    <property type="match status" value="1"/>
</dbReference>
<dbReference type="STRING" id="1619046.US42_C0005G0027"/>
<sequence length="400" mass="44557">MNKTGIVLKPGRDKAIKNKHHWIFSGAVSYISEFSNGEILPVYNSTGELLGHAYCNKNTSILGRMISFGNTDPVKELEKNLESAIAMRKSLFNEKITNCYRLVNSEGDNIPGLIIDKYAGVLVIQSATAGIDLLKPQIVEFLVKKLKPVAIYEKSDLSSRREEGLTMSEGLVYGKEVKNVEVIENGLKFVVDLVNSQKTGFFLDQREMRVWAGELAKNKSVLNCFAYTGGFSLYAVQGGAKQVDTVDISSEAIQRAEENFKLNGFLPPPPTPSSGMRGQFGFITADIFEFLRAEKLNYDLIILDPPAFAKKKTDVIKACRGYKDINRLALQKMPAGSILITSSCSYHVDEKLFQTVVFQAAVEANRKVRIIGRHHLAPDHPINIFHPEGEYLKSLVLYIE</sequence>
<dbReference type="SUPFAM" id="SSF88697">
    <property type="entry name" value="PUA domain-like"/>
    <property type="match status" value="1"/>
</dbReference>
<dbReference type="Gene3D" id="3.40.50.150">
    <property type="entry name" value="Vaccinia Virus protein VP39"/>
    <property type="match status" value="1"/>
</dbReference>
<comment type="subcellular location">
    <subcellularLocation>
        <location evidence="1">Cytoplasm</location>
    </subcellularLocation>
</comment>
<dbReference type="Pfam" id="PF17785">
    <property type="entry name" value="PUA_3"/>
    <property type="match status" value="1"/>
</dbReference>
<evidence type="ECO:0000256" key="5">
    <source>
        <dbReference type="ARBA" id="ARBA00022679"/>
    </source>
</evidence>
<dbReference type="Gene3D" id="3.30.750.80">
    <property type="entry name" value="RNA methyltransferase domain (HRMD) like"/>
    <property type="match status" value="1"/>
</dbReference>
<organism evidence="10 11">
    <name type="scientific">Candidatus Magasanikbacteria bacterium GW2011_GWC2_37_14</name>
    <dbReference type="NCBI Taxonomy" id="1619046"/>
    <lineage>
        <taxon>Bacteria</taxon>
        <taxon>Candidatus Magasanikiibacteriota</taxon>
    </lineage>
</organism>
<evidence type="ECO:0000256" key="3">
    <source>
        <dbReference type="ARBA" id="ARBA00022552"/>
    </source>
</evidence>
<keyword evidence="3" id="KW-0698">rRNA processing</keyword>
<dbReference type="SUPFAM" id="SSF53335">
    <property type="entry name" value="S-adenosyl-L-methionine-dependent methyltransferases"/>
    <property type="match status" value="1"/>
</dbReference>
<evidence type="ECO:0000313" key="11">
    <source>
        <dbReference type="Proteomes" id="UP000034849"/>
    </source>
</evidence>
<proteinExistence type="inferred from homology"/>
<dbReference type="EMBL" id="LBSX01000005">
    <property type="protein sequence ID" value="KKQ27802.1"/>
    <property type="molecule type" value="Genomic_DNA"/>
</dbReference>
<dbReference type="Gene3D" id="2.30.130.10">
    <property type="entry name" value="PUA domain"/>
    <property type="match status" value="1"/>
</dbReference>
<evidence type="ECO:0000256" key="7">
    <source>
        <dbReference type="ARBA" id="ARBA00022884"/>
    </source>
</evidence>
<evidence type="ECO:0000256" key="8">
    <source>
        <dbReference type="ARBA" id="ARBA00038091"/>
    </source>
</evidence>
<name>A0A0G0GCU7_9BACT</name>
<evidence type="ECO:0000256" key="2">
    <source>
        <dbReference type="ARBA" id="ARBA00022490"/>
    </source>
</evidence>
<dbReference type="InterPro" id="IPR019614">
    <property type="entry name" value="SAM-dep_methyl-trfase"/>
</dbReference>
<comment type="similarity">
    <text evidence="8">Belongs to the methyltransferase superfamily. RlmI family.</text>
</comment>
<dbReference type="GO" id="GO:0003723">
    <property type="term" value="F:RNA binding"/>
    <property type="evidence" value="ECO:0007669"/>
    <property type="project" value="UniProtKB-KW"/>
</dbReference>
<keyword evidence="4 10" id="KW-0489">Methyltransferase</keyword>
<dbReference type="GO" id="GO:0005737">
    <property type="term" value="C:cytoplasm"/>
    <property type="evidence" value="ECO:0007669"/>
    <property type="project" value="UniProtKB-SubCell"/>
</dbReference>
<dbReference type="GO" id="GO:0032259">
    <property type="term" value="P:methylation"/>
    <property type="evidence" value="ECO:0007669"/>
    <property type="project" value="UniProtKB-KW"/>
</dbReference>
<dbReference type="CDD" id="cd11572">
    <property type="entry name" value="RlmI_M_like"/>
    <property type="match status" value="1"/>
</dbReference>
<dbReference type="CDD" id="cd02440">
    <property type="entry name" value="AdoMet_MTases"/>
    <property type="match status" value="1"/>
</dbReference>
<feature type="domain" description="PUA" evidence="9">
    <location>
        <begin position="4"/>
        <end position="75"/>
    </location>
</feature>
<dbReference type="Proteomes" id="UP000034849">
    <property type="component" value="Unassembled WGS sequence"/>
</dbReference>
<accession>A0A0G0GCU7</accession>
<dbReference type="InterPro" id="IPR002478">
    <property type="entry name" value="PUA"/>
</dbReference>
<dbReference type="GO" id="GO:0006364">
    <property type="term" value="P:rRNA processing"/>
    <property type="evidence" value="ECO:0007669"/>
    <property type="project" value="UniProtKB-KW"/>
</dbReference>
<dbReference type="PANTHER" id="PTHR42873">
    <property type="entry name" value="RIBOSOMAL RNA LARGE SUBUNIT METHYLTRANSFERASE"/>
    <property type="match status" value="1"/>
</dbReference>
<dbReference type="InterPro" id="IPR036974">
    <property type="entry name" value="PUA_sf"/>
</dbReference>
<dbReference type="PROSITE" id="PS50890">
    <property type="entry name" value="PUA"/>
    <property type="match status" value="1"/>
</dbReference>
<keyword evidence="5 10" id="KW-0808">Transferase</keyword>
<dbReference type="CDD" id="cd21153">
    <property type="entry name" value="PUA_RlmI"/>
    <property type="match status" value="1"/>
</dbReference>